<feature type="transmembrane region" description="Helical" evidence="1">
    <location>
        <begin position="161"/>
        <end position="179"/>
    </location>
</feature>
<organism evidence="2 3">
    <name type="scientific">Paramecium tetraurelia</name>
    <dbReference type="NCBI Taxonomy" id="5888"/>
    <lineage>
        <taxon>Eukaryota</taxon>
        <taxon>Sar</taxon>
        <taxon>Alveolata</taxon>
        <taxon>Ciliophora</taxon>
        <taxon>Intramacronucleata</taxon>
        <taxon>Oligohymenophorea</taxon>
        <taxon>Peniculida</taxon>
        <taxon>Parameciidae</taxon>
        <taxon>Paramecium</taxon>
    </lineage>
</organism>
<name>A0BZI2_PARTE</name>
<keyword evidence="1" id="KW-0472">Membrane</keyword>
<accession>A0BZI2</accession>
<feature type="transmembrane region" description="Helical" evidence="1">
    <location>
        <begin position="60"/>
        <end position="77"/>
    </location>
</feature>
<gene>
    <name evidence="2" type="ORF">GSPATT00033802001</name>
</gene>
<dbReference type="OrthoDB" id="298237at2759"/>
<dbReference type="AlphaFoldDB" id="A0BZI2"/>
<evidence type="ECO:0008006" key="4">
    <source>
        <dbReference type="Google" id="ProtNLM"/>
    </source>
</evidence>
<dbReference type="InterPro" id="IPR036259">
    <property type="entry name" value="MFS_trans_sf"/>
</dbReference>
<keyword evidence="1" id="KW-0812">Transmembrane</keyword>
<feature type="transmembrane region" description="Helical" evidence="1">
    <location>
        <begin position="34"/>
        <end position="54"/>
    </location>
</feature>
<dbReference type="EMBL" id="CT868029">
    <property type="protein sequence ID" value="CAK63949.1"/>
    <property type="molecule type" value="Genomic_DNA"/>
</dbReference>
<evidence type="ECO:0000313" key="3">
    <source>
        <dbReference type="Proteomes" id="UP000000600"/>
    </source>
</evidence>
<dbReference type="HOGENOM" id="CLU_736634_0_0_1"/>
<feature type="transmembrane region" description="Helical" evidence="1">
    <location>
        <begin position="316"/>
        <end position="336"/>
    </location>
</feature>
<keyword evidence="1" id="KW-1133">Transmembrane helix</keyword>
<evidence type="ECO:0000256" key="1">
    <source>
        <dbReference type="SAM" id="Phobius"/>
    </source>
</evidence>
<proteinExistence type="predicted"/>
<reference evidence="2 3" key="1">
    <citation type="journal article" date="2006" name="Nature">
        <title>Global trends of whole-genome duplications revealed by the ciliate Paramecium tetraurelia.</title>
        <authorList>
            <consortium name="Genoscope"/>
            <person name="Aury J.-M."/>
            <person name="Jaillon O."/>
            <person name="Duret L."/>
            <person name="Noel B."/>
            <person name="Jubin C."/>
            <person name="Porcel B.M."/>
            <person name="Segurens B."/>
            <person name="Daubin V."/>
            <person name="Anthouard V."/>
            <person name="Aiach N."/>
            <person name="Arnaiz O."/>
            <person name="Billaut A."/>
            <person name="Beisson J."/>
            <person name="Blanc I."/>
            <person name="Bouhouche K."/>
            <person name="Camara F."/>
            <person name="Duharcourt S."/>
            <person name="Guigo R."/>
            <person name="Gogendeau D."/>
            <person name="Katinka M."/>
            <person name="Keller A.-M."/>
            <person name="Kissmehl R."/>
            <person name="Klotz C."/>
            <person name="Koll F."/>
            <person name="Le Moue A."/>
            <person name="Lepere C."/>
            <person name="Malinsky S."/>
            <person name="Nowacki M."/>
            <person name="Nowak J.K."/>
            <person name="Plattner H."/>
            <person name="Poulain J."/>
            <person name="Ruiz F."/>
            <person name="Serrano V."/>
            <person name="Zagulski M."/>
            <person name="Dessen P."/>
            <person name="Betermier M."/>
            <person name="Weissenbach J."/>
            <person name="Scarpelli C."/>
            <person name="Schachter V."/>
            <person name="Sperling L."/>
            <person name="Meyer E."/>
            <person name="Cohen J."/>
            <person name="Wincker P."/>
        </authorList>
    </citation>
    <scope>NUCLEOTIDE SEQUENCE [LARGE SCALE GENOMIC DNA]</scope>
    <source>
        <strain evidence="2 3">Stock d4-2</strain>
    </source>
</reference>
<dbReference type="Proteomes" id="UP000000600">
    <property type="component" value="Unassembled WGS sequence"/>
</dbReference>
<dbReference type="SUPFAM" id="SSF103473">
    <property type="entry name" value="MFS general substrate transporter"/>
    <property type="match status" value="1"/>
</dbReference>
<dbReference type="OMA" id="TICFGHI"/>
<feature type="transmembrane region" description="Helical" evidence="1">
    <location>
        <begin position="402"/>
        <end position="423"/>
    </location>
</feature>
<dbReference type="KEGG" id="ptm:GSPATT00033802001"/>
<sequence>MIIELEDKLTASIHLSNLQDQINAVPQSDFQRKLFFTICFGHIIHIFDSCIAMFVYDNPLILLIYFACYTVGQLAALNKYVQRYQFYCQIFQIVLICVLYMEMQQDIIVLIAFIIKSLINGYMNQGLQMIRFQLIKISVNVGYLITIVFSLIGLVCKRFEYSLFRFICVAEFCLIVIFLKQFSHLPPLMEECLDNEFDIYIKYIEKCAESNSVLNYEEYKNSNEQISIIQTFQVKVHRPTLRKLFTKLSKINEQIYKYFICSTLQGFLFYSNLTYLKYFNSDNSNKYIDIMLLSFFGALSKPFYQFMTGLYTQKQVYQISCKFTVILESICIISQLLKLSYIYFQSDLMLLIASLIQGVFHYNITTDISSDYRTMILGLSQVCRHLGGMFMAYSVYDFLHEQLWEFLFVQLIVAQIMLCYFGFQTKIQF</sequence>
<protein>
    <recommendedName>
        <fullName evidence="4">Major facilitator superfamily associated domain-containing protein</fullName>
    </recommendedName>
</protein>
<keyword evidence="3" id="KW-1185">Reference proteome</keyword>
<feature type="transmembrane region" description="Helical" evidence="1">
    <location>
        <begin position="287"/>
        <end position="304"/>
    </location>
</feature>
<dbReference type="GeneID" id="5017131"/>
<feature type="transmembrane region" description="Helical" evidence="1">
    <location>
        <begin position="84"/>
        <end position="101"/>
    </location>
</feature>
<dbReference type="RefSeq" id="XP_001431347.1">
    <property type="nucleotide sequence ID" value="XM_001431310.1"/>
</dbReference>
<dbReference type="InParanoid" id="A0BZI2"/>
<feature type="transmembrane region" description="Helical" evidence="1">
    <location>
        <begin position="135"/>
        <end position="155"/>
    </location>
</feature>
<evidence type="ECO:0000313" key="2">
    <source>
        <dbReference type="EMBL" id="CAK63949.1"/>
    </source>
</evidence>